<keyword evidence="8" id="KW-1185">Reference proteome</keyword>
<protein>
    <submittedName>
        <fullName evidence="7">Lipopolysaccharide biosynthesis protein</fullName>
    </submittedName>
</protein>
<name>A0ABW3UM22_9BACL</name>
<feature type="transmembrane region" description="Helical" evidence="6">
    <location>
        <begin position="90"/>
        <end position="109"/>
    </location>
</feature>
<keyword evidence="5 6" id="KW-0472">Membrane</keyword>
<evidence type="ECO:0000256" key="3">
    <source>
        <dbReference type="ARBA" id="ARBA00022692"/>
    </source>
</evidence>
<evidence type="ECO:0000313" key="7">
    <source>
        <dbReference type="EMBL" id="MFD1220630.1"/>
    </source>
</evidence>
<feature type="transmembrane region" description="Helical" evidence="6">
    <location>
        <begin position="432"/>
        <end position="457"/>
    </location>
</feature>
<comment type="caution">
    <text evidence="7">The sequence shown here is derived from an EMBL/GenBank/DDBJ whole genome shotgun (WGS) entry which is preliminary data.</text>
</comment>
<dbReference type="Proteomes" id="UP001597180">
    <property type="component" value="Unassembled WGS sequence"/>
</dbReference>
<comment type="subcellular location">
    <subcellularLocation>
        <location evidence="1">Cell membrane</location>
        <topology evidence="1">Multi-pass membrane protein</topology>
    </subcellularLocation>
</comment>
<feature type="transmembrane region" description="Helical" evidence="6">
    <location>
        <begin position="152"/>
        <end position="175"/>
    </location>
</feature>
<evidence type="ECO:0000256" key="6">
    <source>
        <dbReference type="SAM" id="Phobius"/>
    </source>
</evidence>
<dbReference type="RefSeq" id="WP_345587222.1">
    <property type="nucleotide sequence ID" value="NZ_BAABJG010000006.1"/>
</dbReference>
<proteinExistence type="predicted"/>
<evidence type="ECO:0000256" key="1">
    <source>
        <dbReference type="ARBA" id="ARBA00004651"/>
    </source>
</evidence>
<evidence type="ECO:0000256" key="4">
    <source>
        <dbReference type="ARBA" id="ARBA00022989"/>
    </source>
</evidence>
<organism evidence="7 8">
    <name type="scientific">Paenibacillus vulneris</name>
    <dbReference type="NCBI Taxonomy" id="1133364"/>
    <lineage>
        <taxon>Bacteria</taxon>
        <taxon>Bacillati</taxon>
        <taxon>Bacillota</taxon>
        <taxon>Bacilli</taxon>
        <taxon>Bacillales</taxon>
        <taxon>Paenibacillaceae</taxon>
        <taxon>Paenibacillus</taxon>
    </lineage>
</organism>
<reference evidence="8" key="1">
    <citation type="journal article" date="2019" name="Int. J. Syst. Evol. Microbiol.">
        <title>The Global Catalogue of Microorganisms (GCM) 10K type strain sequencing project: providing services to taxonomists for standard genome sequencing and annotation.</title>
        <authorList>
            <consortium name="The Broad Institute Genomics Platform"/>
            <consortium name="The Broad Institute Genome Sequencing Center for Infectious Disease"/>
            <person name="Wu L."/>
            <person name="Ma J."/>
        </authorList>
    </citation>
    <scope>NUCLEOTIDE SEQUENCE [LARGE SCALE GENOMIC DNA]</scope>
    <source>
        <strain evidence="8">CCUG 53270</strain>
    </source>
</reference>
<keyword evidence="4 6" id="KW-1133">Transmembrane helix</keyword>
<keyword evidence="3 6" id="KW-0812">Transmembrane</keyword>
<evidence type="ECO:0000313" key="8">
    <source>
        <dbReference type="Proteomes" id="UP001597180"/>
    </source>
</evidence>
<dbReference type="InterPro" id="IPR050833">
    <property type="entry name" value="Poly_Biosynth_Transport"/>
</dbReference>
<feature type="transmembrane region" description="Helical" evidence="6">
    <location>
        <begin position="121"/>
        <end position="140"/>
    </location>
</feature>
<keyword evidence="2" id="KW-1003">Cell membrane</keyword>
<evidence type="ECO:0000256" key="2">
    <source>
        <dbReference type="ARBA" id="ARBA00022475"/>
    </source>
</evidence>
<gene>
    <name evidence="7" type="ORF">ACFQ4B_10900</name>
</gene>
<feature type="transmembrane region" description="Helical" evidence="6">
    <location>
        <begin position="400"/>
        <end position="420"/>
    </location>
</feature>
<evidence type="ECO:0000256" key="5">
    <source>
        <dbReference type="ARBA" id="ARBA00023136"/>
    </source>
</evidence>
<dbReference type="PANTHER" id="PTHR30250:SF26">
    <property type="entry name" value="PSMA PROTEIN"/>
    <property type="match status" value="1"/>
</dbReference>
<feature type="transmembrane region" description="Helical" evidence="6">
    <location>
        <begin position="304"/>
        <end position="324"/>
    </location>
</feature>
<dbReference type="EMBL" id="JBHTLU010000013">
    <property type="protein sequence ID" value="MFD1220630.1"/>
    <property type="molecule type" value="Genomic_DNA"/>
</dbReference>
<accession>A0ABW3UM22</accession>
<feature type="transmembrane region" description="Helical" evidence="6">
    <location>
        <begin position="181"/>
        <end position="201"/>
    </location>
</feature>
<feature type="transmembrane region" description="Helical" evidence="6">
    <location>
        <begin position="7"/>
        <end position="26"/>
    </location>
</feature>
<feature type="transmembrane region" description="Helical" evidence="6">
    <location>
        <begin position="46"/>
        <end position="69"/>
    </location>
</feature>
<feature type="transmembrane region" description="Helical" evidence="6">
    <location>
        <begin position="463"/>
        <end position="484"/>
    </location>
</feature>
<sequence length="519" mass="58996">MRVNNSIINISVGIGNQLIITFLSFFSRTVFIQTLGVEYLGLNGLFTNVLAMLSLAEAGIGSSIIYSLYKPVAENDYEKINVLMKLYKRAYTIIAFVVLLLGLAIMPFLPYFIKDHSLQNIQIIYLLFLANTVIPYFFSYKTNLLNVYQKSYITTAIFSGLSIASTLLKIGILYWTQNYVYYLIIDCLIILINSLLLFVIVNRMYPFLKEKVTAKLDAATKSGIIKNVKAIILQNVGTYFIFGTSNIMISTFVSIAAVGLYSNYNMLIEICRTFINQVFNNIYHSVGNLVAKESKEKIYSVYKVTMLMNFWLYSFCAIFMYVIIEPFITLWIGKQFIMEKMILIVLMVTFYERGMRNSISTVKTTAGIFHEDRYAPLCQAAINLGISIWLVQVIGLSGVFIGALISALLVPFWTTPYFVYKKVFQRPLTHYYATYAYYAAIALGTCLLTSWLCHWFAADTVGMLIIKMIICMIVPNMVYAALFYKTEEMKYVLGIVRQLLGKVLGKVKRTPSPSLPSES</sequence>
<dbReference type="PANTHER" id="PTHR30250">
    <property type="entry name" value="PST FAMILY PREDICTED COLANIC ACID TRANSPORTER"/>
    <property type="match status" value="1"/>
</dbReference>